<gene>
    <name evidence="3" type="primary">LOC108672021</name>
</gene>
<dbReference type="KEGG" id="hazt:108672021"/>
<evidence type="ECO:0000313" key="2">
    <source>
        <dbReference type="Proteomes" id="UP000694843"/>
    </source>
</evidence>
<dbReference type="SUPFAM" id="SSF56436">
    <property type="entry name" value="C-type lectin-like"/>
    <property type="match status" value="1"/>
</dbReference>
<organism evidence="2 3">
    <name type="scientific">Hyalella azteca</name>
    <name type="common">Amphipod</name>
    <dbReference type="NCBI Taxonomy" id="294128"/>
    <lineage>
        <taxon>Eukaryota</taxon>
        <taxon>Metazoa</taxon>
        <taxon>Ecdysozoa</taxon>
        <taxon>Arthropoda</taxon>
        <taxon>Crustacea</taxon>
        <taxon>Multicrustacea</taxon>
        <taxon>Malacostraca</taxon>
        <taxon>Eumalacostraca</taxon>
        <taxon>Peracarida</taxon>
        <taxon>Amphipoda</taxon>
        <taxon>Senticaudata</taxon>
        <taxon>Talitrida</taxon>
        <taxon>Talitroidea</taxon>
        <taxon>Hyalellidae</taxon>
        <taxon>Hyalella</taxon>
    </lineage>
</organism>
<accession>A0A8B7NN59</accession>
<dbReference type="Pfam" id="PF00059">
    <property type="entry name" value="Lectin_C"/>
    <property type="match status" value="1"/>
</dbReference>
<dbReference type="Proteomes" id="UP000694843">
    <property type="component" value="Unplaced"/>
</dbReference>
<dbReference type="PANTHER" id="PTHR22803">
    <property type="entry name" value="MANNOSE, PHOSPHOLIPASE, LECTIN RECEPTOR RELATED"/>
    <property type="match status" value="1"/>
</dbReference>
<dbReference type="SMART" id="SM00034">
    <property type="entry name" value="CLECT"/>
    <property type="match status" value="1"/>
</dbReference>
<dbReference type="InterPro" id="IPR016186">
    <property type="entry name" value="C-type_lectin-like/link_sf"/>
</dbReference>
<dbReference type="RefSeq" id="XP_018015123.1">
    <property type="nucleotide sequence ID" value="XM_018159634.1"/>
</dbReference>
<evidence type="ECO:0000313" key="3">
    <source>
        <dbReference type="RefSeq" id="XP_018015123.1"/>
    </source>
</evidence>
<keyword evidence="2" id="KW-1185">Reference proteome</keyword>
<dbReference type="InterPro" id="IPR050111">
    <property type="entry name" value="C-type_lectin/snaclec_domain"/>
</dbReference>
<proteinExistence type="predicted"/>
<dbReference type="GeneID" id="108672021"/>
<dbReference type="PROSITE" id="PS50041">
    <property type="entry name" value="C_TYPE_LECTIN_2"/>
    <property type="match status" value="1"/>
</dbReference>
<dbReference type="InterPro" id="IPR016187">
    <property type="entry name" value="CTDL_fold"/>
</dbReference>
<reference evidence="3" key="1">
    <citation type="submission" date="2025-08" db="UniProtKB">
        <authorList>
            <consortium name="RefSeq"/>
        </authorList>
    </citation>
    <scope>IDENTIFICATION</scope>
    <source>
        <tissue evidence="3">Whole organism</tissue>
    </source>
</reference>
<protein>
    <submittedName>
        <fullName evidence="3">C-type lectin lectoxin-Enh4-like</fullName>
    </submittedName>
</protein>
<dbReference type="OrthoDB" id="2142683at2759"/>
<dbReference type="CDD" id="cd00037">
    <property type="entry name" value="CLECT"/>
    <property type="match status" value="1"/>
</dbReference>
<dbReference type="InterPro" id="IPR001304">
    <property type="entry name" value="C-type_lectin-like"/>
</dbReference>
<dbReference type="AlphaFoldDB" id="A0A8B7NN59"/>
<feature type="domain" description="C-type lectin" evidence="1">
    <location>
        <begin position="86"/>
        <end position="194"/>
    </location>
</feature>
<sequence>MTLFTDAKITGDCTTSTLEAPSACVCRNRCFVDTQCLAVSITQAASVSKCHFSSSASVLTTVLITNPAFITFTKKRDACMPGFEAVGGFCYFFSADKVDFTTAKSSCPSGSVLAYPSSATQMADLVAYLKCNKSGMSDWWVDLTLNAGKWLWSDGTATTGANLGNSDDGACARLYANYELNDKPCSNTFRFICQYKV</sequence>
<dbReference type="Gene3D" id="3.10.100.10">
    <property type="entry name" value="Mannose-Binding Protein A, subunit A"/>
    <property type="match status" value="1"/>
</dbReference>
<evidence type="ECO:0000259" key="1">
    <source>
        <dbReference type="PROSITE" id="PS50041"/>
    </source>
</evidence>
<name>A0A8B7NN59_HYAAZ</name>